<dbReference type="HOGENOM" id="CLU_087872_0_0_9"/>
<reference evidence="2 3" key="1">
    <citation type="journal article" date="2008" name="J. Bacteriol.">
        <title>Complete genome sequence of the mosquitocidal bacterium Bacillus sphaericus C3-41 and comparison with those of closely related Bacillus species.</title>
        <authorList>
            <person name="Hu X."/>
            <person name="Fan W."/>
            <person name="Han B."/>
            <person name="Liu H."/>
            <person name="Zheng D."/>
            <person name="Li Q."/>
            <person name="Dong W."/>
            <person name="Yan J."/>
            <person name="Gao M."/>
            <person name="Berry C."/>
            <person name="Yuan Z."/>
        </authorList>
    </citation>
    <scope>NUCLEOTIDE SEQUENCE [LARGE SCALE GENOMIC DNA]</scope>
    <source>
        <strain evidence="2 3">C3-41</strain>
    </source>
</reference>
<dbReference type="SUPFAM" id="SSF88874">
    <property type="entry name" value="Receptor-binding domain of short tail fibre protein gp12"/>
    <property type="match status" value="1"/>
</dbReference>
<dbReference type="EnsemblBacteria" id="ACA39661">
    <property type="protein sequence ID" value="ACA39661"/>
    <property type="gene ID" value="Bsph_2086"/>
</dbReference>
<dbReference type="InterPro" id="IPR037053">
    <property type="entry name" value="Phage_tail_collar_dom_sf"/>
</dbReference>
<dbReference type="Pfam" id="PF07484">
    <property type="entry name" value="Collar"/>
    <property type="match status" value="1"/>
</dbReference>
<dbReference type="Proteomes" id="UP000002164">
    <property type="component" value="Chromosome"/>
</dbReference>
<name>B1HUA6_LYSSC</name>
<protein>
    <submittedName>
        <fullName evidence="2">Phage tail collar</fullName>
    </submittedName>
</protein>
<feature type="domain" description="Phage tail collar" evidence="1">
    <location>
        <begin position="9"/>
        <end position="65"/>
    </location>
</feature>
<sequence>MKMAEPYLGEVRLFAMNYAPRYWLSCEGQLLPINQYQALYALLGTVYGGDGVKTFALPDLRGRVPIHVGPSLPLGTKAGEVTHSLTVNEIPQHTHQVYGSSNLASVPSPKGNVWAQKDNLYADGPTVTMNSAALSSAGGGQAHNNMQPYLAVHFCIATQGIFPTRN</sequence>
<evidence type="ECO:0000313" key="3">
    <source>
        <dbReference type="Proteomes" id="UP000002164"/>
    </source>
</evidence>
<dbReference type="KEGG" id="lsp:Bsph_2086"/>
<evidence type="ECO:0000259" key="1">
    <source>
        <dbReference type="Pfam" id="PF07484"/>
    </source>
</evidence>
<accession>B1HUA6</accession>
<gene>
    <name evidence="2" type="ordered locus">Bsph_2086</name>
</gene>
<evidence type="ECO:0000313" key="2">
    <source>
        <dbReference type="EMBL" id="ACA39661.1"/>
    </source>
</evidence>
<dbReference type="AlphaFoldDB" id="B1HUA6"/>
<dbReference type="EMBL" id="CP000817">
    <property type="protein sequence ID" value="ACA39661.1"/>
    <property type="molecule type" value="Genomic_DNA"/>
</dbReference>
<proteinExistence type="predicted"/>
<organism evidence="2 3">
    <name type="scientific">Lysinibacillus sphaericus (strain C3-41)</name>
    <dbReference type="NCBI Taxonomy" id="444177"/>
    <lineage>
        <taxon>Bacteria</taxon>
        <taxon>Bacillati</taxon>
        <taxon>Bacillota</taxon>
        <taxon>Bacilli</taxon>
        <taxon>Bacillales</taxon>
        <taxon>Bacillaceae</taxon>
        <taxon>Lysinibacillus</taxon>
    </lineage>
</organism>
<dbReference type="Gene3D" id="3.90.1340.10">
    <property type="entry name" value="Phage tail collar domain"/>
    <property type="match status" value="1"/>
</dbReference>
<dbReference type="InterPro" id="IPR011083">
    <property type="entry name" value="Phage_tail_collar_dom"/>
</dbReference>